<evidence type="ECO:0000256" key="1">
    <source>
        <dbReference type="SAM" id="MobiDB-lite"/>
    </source>
</evidence>
<dbReference type="VEuPathDB" id="FungiDB:HpaG810866"/>
<feature type="compositionally biased region" description="Polar residues" evidence="1">
    <location>
        <begin position="222"/>
        <end position="239"/>
    </location>
</feature>
<reference evidence="2" key="2">
    <citation type="submission" date="2015-06" db="UniProtKB">
        <authorList>
            <consortium name="EnsemblProtists"/>
        </authorList>
    </citation>
    <scope>IDENTIFICATION</scope>
    <source>
        <strain evidence="2">Emoy2</strain>
    </source>
</reference>
<dbReference type="EnsemblProtists" id="HpaT810866">
    <property type="protein sequence ID" value="HpaP810866"/>
    <property type="gene ID" value="HpaG810866"/>
</dbReference>
<keyword evidence="3" id="KW-1185">Reference proteome</keyword>
<dbReference type="Proteomes" id="UP000011713">
    <property type="component" value="Unassembled WGS sequence"/>
</dbReference>
<feature type="region of interest" description="Disordered" evidence="1">
    <location>
        <begin position="289"/>
        <end position="317"/>
    </location>
</feature>
<proteinExistence type="predicted"/>
<evidence type="ECO:0000313" key="2">
    <source>
        <dbReference type="EnsemblProtists" id="HpaP810866"/>
    </source>
</evidence>
<dbReference type="HOGENOM" id="CLU_742831_0_0_1"/>
<dbReference type="eggNOG" id="ENOG502SBTD">
    <property type="taxonomic scope" value="Eukaryota"/>
</dbReference>
<name>M4BWG5_HYAAE</name>
<dbReference type="STRING" id="559515.M4BWG5"/>
<dbReference type="EMBL" id="JH597999">
    <property type="status" value="NOT_ANNOTATED_CDS"/>
    <property type="molecule type" value="Genomic_DNA"/>
</dbReference>
<accession>M4BWG5</accession>
<evidence type="ECO:0000313" key="3">
    <source>
        <dbReference type="Proteomes" id="UP000011713"/>
    </source>
</evidence>
<organism evidence="2 3">
    <name type="scientific">Hyaloperonospora arabidopsidis (strain Emoy2)</name>
    <name type="common">Downy mildew agent</name>
    <name type="synonym">Peronospora arabidopsidis</name>
    <dbReference type="NCBI Taxonomy" id="559515"/>
    <lineage>
        <taxon>Eukaryota</taxon>
        <taxon>Sar</taxon>
        <taxon>Stramenopiles</taxon>
        <taxon>Oomycota</taxon>
        <taxon>Peronosporomycetes</taxon>
        <taxon>Peronosporales</taxon>
        <taxon>Peronosporaceae</taxon>
        <taxon>Hyaloperonospora</taxon>
    </lineage>
</organism>
<feature type="compositionally biased region" description="Basic and acidic residues" evidence="1">
    <location>
        <begin position="251"/>
        <end position="261"/>
    </location>
</feature>
<reference evidence="3" key="1">
    <citation type="journal article" date="2010" name="Science">
        <title>Signatures of adaptation to obligate biotrophy in the Hyaloperonospora arabidopsidis genome.</title>
        <authorList>
            <person name="Baxter L."/>
            <person name="Tripathy S."/>
            <person name="Ishaque N."/>
            <person name="Boot N."/>
            <person name="Cabral A."/>
            <person name="Kemen E."/>
            <person name="Thines M."/>
            <person name="Ah-Fong A."/>
            <person name="Anderson R."/>
            <person name="Badejoko W."/>
            <person name="Bittner-Eddy P."/>
            <person name="Boore J.L."/>
            <person name="Chibucos M.C."/>
            <person name="Coates M."/>
            <person name="Dehal P."/>
            <person name="Delehaunty K."/>
            <person name="Dong S."/>
            <person name="Downton P."/>
            <person name="Dumas B."/>
            <person name="Fabro G."/>
            <person name="Fronick C."/>
            <person name="Fuerstenberg S.I."/>
            <person name="Fulton L."/>
            <person name="Gaulin E."/>
            <person name="Govers F."/>
            <person name="Hughes L."/>
            <person name="Humphray S."/>
            <person name="Jiang R.H."/>
            <person name="Judelson H."/>
            <person name="Kamoun S."/>
            <person name="Kyung K."/>
            <person name="Meijer H."/>
            <person name="Minx P."/>
            <person name="Morris P."/>
            <person name="Nelson J."/>
            <person name="Phuntumart V."/>
            <person name="Qutob D."/>
            <person name="Rehmany A."/>
            <person name="Rougon-Cardoso A."/>
            <person name="Ryden P."/>
            <person name="Torto-Alalibo T."/>
            <person name="Studholme D."/>
            <person name="Wang Y."/>
            <person name="Win J."/>
            <person name="Wood J."/>
            <person name="Clifton S.W."/>
            <person name="Rogers J."/>
            <person name="Van den Ackerveken G."/>
            <person name="Jones J.D."/>
            <person name="McDowell J.M."/>
            <person name="Beynon J."/>
            <person name="Tyler B.M."/>
        </authorList>
    </citation>
    <scope>NUCLEOTIDE SEQUENCE [LARGE SCALE GENOMIC DNA]</scope>
    <source>
        <strain evidence="3">Emoy2</strain>
    </source>
</reference>
<dbReference type="InParanoid" id="M4BWG5"/>
<protein>
    <submittedName>
        <fullName evidence="2">Uncharacterized protein</fullName>
    </submittedName>
</protein>
<feature type="region of interest" description="Disordered" evidence="1">
    <location>
        <begin position="222"/>
        <end position="267"/>
    </location>
</feature>
<sequence>MTRSQDLEFGPVENIIQFRSLLFSRNAASVTVTSIFFCTFSKSLPVADATVAEAIDLSSSLVVSDALSSRWPGTARRSLAADRAQNRRLGIRGLLDLRGACDTCRDRNRSQKYGGRNAHSYAVSRSCKMVLHGERTLNLSNIYQNTGATLMRLGLESTCDTVQTPTVRPETVISSRSSACSPIVVDDDDANDSTVDETEPQFARAHHVIDRPSLSNLSVKNVLNGRTNSNKNNKTASGTRQKEQPLQFKGTSERSFERDTKGVSTNKLPELLPSQYHFNFLFSMDTNAARTQQQHKRDRAVGARSSRNNSPQTTKERQNIIVATRTSICGERFDRSELEFLRDRVQVTIWKRDERQWQGDVKFAHIRRFWYVI</sequence>
<dbReference type="AlphaFoldDB" id="M4BWG5"/>